<reference evidence="2 3" key="1">
    <citation type="submission" date="2019-12" db="EMBL/GenBank/DDBJ databases">
        <authorList>
            <person name="Yuan C.-G."/>
        </authorList>
    </citation>
    <scope>NUCLEOTIDE SEQUENCE [LARGE SCALE GENOMIC DNA]</scope>
    <source>
        <strain evidence="2 3">KCTC 23863</strain>
    </source>
</reference>
<feature type="transmembrane region" description="Helical" evidence="1">
    <location>
        <begin position="127"/>
        <end position="145"/>
    </location>
</feature>
<organism evidence="2 3">
    <name type="scientific">Microvirga makkahensis</name>
    <dbReference type="NCBI Taxonomy" id="1128670"/>
    <lineage>
        <taxon>Bacteria</taxon>
        <taxon>Pseudomonadati</taxon>
        <taxon>Pseudomonadota</taxon>
        <taxon>Alphaproteobacteria</taxon>
        <taxon>Hyphomicrobiales</taxon>
        <taxon>Methylobacteriaceae</taxon>
        <taxon>Microvirga</taxon>
    </lineage>
</organism>
<keyword evidence="3" id="KW-1185">Reference proteome</keyword>
<feature type="transmembrane region" description="Helical" evidence="1">
    <location>
        <begin position="193"/>
        <end position="216"/>
    </location>
</feature>
<keyword evidence="1" id="KW-0812">Transmembrane</keyword>
<keyword evidence="1" id="KW-1133">Transmembrane helix</keyword>
<sequence length="423" mass="44925">MAVVGFANGISDRVSLAVAETDVAAALLSTFGISVIVWSAWAIGLVFLLRPPLQPASRLDGIIAAAALLAFLLPMAPLSWLAIAGLAMHILRTSPRSSFLQRGAWILLALTVPMLWSRLLFVMLSEAILQADAILVGWIVGTPRLGNAIQFADESGYLWIAPGCSSLANISLAFLCWATIAKALNRPSSLGDIGWVVLACTAVALINVTRISLMGLYRDHFDLLHGPIGATAASWLTLGATVTICLLGMRRDLPVPSYTGPPVTFSPALVGGVGLVLAVSLAFKLPGLMLLTSPMAPAPGFSGEAARLLEQHGFEVQQVSPGENLAGISGTAGACSVRINDVMPQGWQQSLVAGIAGDHHLVYLFNGKKYSEQPLLHTRADYYWSKLNRYAGRNVPTRPVMAVIFTPACDDLPLRELADLSGR</sequence>
<feature type="transmembrane region" description="Helical" evidence="1">
    <location>
        <begin position="269"/>
        <end position="291"/>
    </location>
</feature>
<dbReference type="OrthoDB" id="8393871at2"/>
<keyword evidence="1" id="KW-0472">Membrane</keyword>
<feature type="transmembrane region" description="Helical" evidence="1">
    <location>
        <begin position="23"/>
        <end position="49"/>
    </location>
</feature>
<evidence type="ECO:0000313" key="3">
    <source>
        <dbReference type="Proteomes" id="UP000436483"/>
    </source>
</evidence>
<evidence type="ECO:0000313" key="2">
    <source>
        <dbReference type="EMBL" id="MXQ13749.1"/>
    </source>
</evidence>
<dbReference type="AlphaFoldDB" id="A0A7X3MV27"/>
<gene>
    <name evidence="2" type="ORF">GR328_20265</name>
</gene>
<feature type="transmembrane region" description="Helical" evidence="1">
    <location>
        <begin position="103"/>
        <end position="121"/>
    </location>
</feature>
<feature type="transmembrane region" description="Helical" evidence="1">
    <location>
        <begin position="61"/>
        <end position="91"/>
    </location>
</feature>
<comment type="caution">
    <text evidence="2">The sequence shown here is derived from an EMBL/GenBank/DDBJ whole genome shotgun (WGS) entry which is preliminary data.</text>
</comment>
<evidence type="ECO:0000256" key="1">
    <source>
        <dbReference type="SAM" id="Phobius"/>
    </source>
</evidence>
<dbReference type="RefSeq" id="WP_160887031.1">
    <property type="nucleotide sequence ID" value="NZ_WURB01000020.1"/>
</dbReference>
<dbReference type="EMBL" id="WURB01000020">
    <property type="protein sequence ID" value="MXQ13749.1"/>
    <property type="molecule type" value="Genomic_DNA"/>
</dbReference>
<evidence type="ECO:0008006" key="4">
    <source>
        <dbReference type="Google" id="ProtNLM"/>
    </source>
</evidence>
<name>A0A7X3MV27_9HYPH</name>
<protein>
    <recommendedName>
        <fullName evidence="4">Exosortase/archaeosortase family protein</fullName>
    </recommendedName>
</protein>
<reference evidence="2 3" key="2">
    <citation type="submission" date="2020-01" db="EMBL/GenBank/DDBJ databases">
        <title>Microvirga sp. nov., an arsenate reduction bacterium isolated from Tibet hotspring sediments.</title>
        <authorList>
            <person name="Xian W.-D."/>
            <person name="Li W.-J."/>
        </authorList>
    </citation>
    <scope>NUCLEOTIDE SEQUENCE [LARGE SCALE GENOMIC DNA]</scope>
    <source>
        <strain evidence="2 3">KCTC 23863</strain>
    </source>
</reference>
<proteinExistence type="predicted"/>
<dbReference type="Proteomes" id="UP000436483">
    <property type="component" value="Unassembled WGS sequence"/>
</dbReference>
<feature type="transmembrane region" description="Helical" evidence="1">
    <location>
        <begin position="228"/>
        <end position="249"/>
    </location>
</feature>
<feature type="transmembrane region" description="Helical" evidence="1">
    <location>
        <begin position="157"/>
        <end position="181"/>
    </location>
</feature>
<accession>A0A7X3MV27</accession>